<dbReference type="PANTHER" id="PTHR21314:SF0">
    <property type="entry name" value="QUEUOSINE 5'-PHOSPHATE N-GLYCOSYLASE_HYDROLASE"/>
    <property type="match status" value="1"/>
</dbReference>
<keyword evidence="1 6" id="KW-0378">Hydrolase</keyword>
<evidence type="ECO:0000313" key="7">
    <source>
        <dbReference type="EMBL" id="GJT31696.1"/>
    </source>
</evidence>
<evidence type="ECO:0000256" key="3">
    <source>
        <dbReference type="ARBA" id="ARBA00035306"/>
    </source>
</evidence>
<dbReference type="EMBL" id="BQNB010014727">
    <property type="protein sequence ID" value="GJT31696.1"/>
    <property type="molecule type" value="Genomic_DNA"/>
</dbReference>
<evidence type="ECO:0000256" key="1">
    <source>
        <dbReference type="ARBA" id="ARBA00022801"/>
    </source>
</evidence>
<comment type="function">
    <text evidence="6">Catalyzes the hydrolysis of queuosine 5'-phosphate, releasing the nucleobase queuine (q). Is required for salvage of queuine from exogenous queuosine (Q) that is imported and then converted to queuosine 5'-phosphate intracellularly.</text>
</comment>
<protein>
    <recommendedName>
        <fullName evidence="3 6">Queuosine 5'-phosphate N-glycosylase/hydrolase</fullName>
        <ecNumber evidence="6">3.2.2.-</ecNumber>
    </recommendedName>
    <alternativeName>
        <fullName evidence="4 6">Queuosine-nucleotide N-glycosylase/hydrolase</fullName>
    </alternativeName>
</protein>
<organism evidence="7 8">
    <name type="scientific">Tanacetum coccineum</name>
    <dbReference type="NCBI Taxonomy" id="301880"/>
    <lineage>
        <taxon>Eukaryota</taxon>
        <taxon>Viridiplantae</taxon>
        <taxon>Streptophyta</taxon>
        <taxon>Embryophyta</taxon>
        <taxon>Tracheophyta</taxon>
        <taxon>Spermatophyta</taxon>
        <taxon>Magnoliopsida</taxon>
        <taxon>eudicotyledons</taxon>
        <taxon>Gunneridae</taxon>
        <taxon>Pentapetalae</taxon>
        <taxon>asterids</taxon>
        <taxon>campanulids</taxon>
        <taxon>Asterales</taxon>
        <taxon>Asteraceae</taxon>
        <taxon>Asteroideae</taxon>
        <taxon>Anthemideae</taxon>
        <taxon>Anthemidinae</taxon>
        <taxon>Tanacetum</taxon>
    </lineage>
</organism>
<sequence>MSEFCGTSDVVLFISTDPKLARITVREWAGHDRFIRVMPDTPSADLNYDDLDSGLKAALENDQSVFDADRLQKYTGFRDHTVYKGHQVFLYKRDQIFAADV</sequence>
<reference evidence="7" key="2">
    <citation type="submission" date="2022-01" db="EMBL/GenBank/DDBJ databases">
        <authorList>
            <person name="Yamashiro T."/>
            <person name="Shiraishi A."/>
            <person name="Satake H."/>
            <person name="Nakayama K."/>
        </authorList>
    </citation>
    <scope>NUCLEOTIDE SEQUENCE</scope>
</reference>
<keyword evidence="8" id="KW-1185">Reference proteome</keyword>
<comment type="catalytic activity">
    <reaction evidence="5 6">
        <text>queuosine 5'-phosphate + H2O = queuine + D-ribose 5-phosphate</text>
        <dbReference type="Rhea" id="RHEA:75387"/>
        <dbReference type="ChEBI" id="CHEBI:15377"/>
        <dbReference type="ChEBI" id="CHEBI:17433"/>
        <dbReference type="ChEBI" id="CHEBI:78346"/>
        <dbReference type="ChEBI" id="CHEBI:194371"/>
    </reaction>
    <physiologicalReaction direction="left-to-right" evidence="5 6">
        <dbReference type="Rhea" id="RHEA:75388"/>
    </physiologicalReaction>
</comment>
<dbReference type="Pfam" id="PF10343">
    <property type="entry name" value="Q_salvage"/>
    <property type="match status" value="1"/>
</dbReference>
<comment type="similarity">
    <text evidence="2 6">Belongs to the QNG1 protein family.</text>
</comment>
<evidence type="ECO:0000256" key="6">
    <source>
        <dbReference type="RuleBase" id="RU365002"/>
    </source>
</evidence>
<comment type="caution">
    <text evidence="7">The sequence shown here is derived from an EMBL/GenBank/DDBJ whole genome shotgun (WGS) entry which is preliminary data.</text>
</comment>
<evidence type="ECO:0000256" key="2">
    <source>
        <dbReference type="ARBA" id="ARBA00035119"/>
    </source>
</evidence>
<dbReference type="EC" id="3.2.2.-" evidence="6"/>
<evidence type="ECO:0000313" key="8">
    <source>
        <dbReference type="Proteomes" id="UP001151760"/>
    </source>
</evidence>
<dbReference type="Proteomes" id="UP001151760">
    <property type="component" value="Unassembled WGS sequence"/>
</dbReference>
<reference evidence="7" key="1">
    <citation type="journal article" date="2022" name="Int. J. Mol. Sci.">
        <title>Draft Genome of Tanacetum Coccineum: Genomic Comparison of Closely Related Tanacetum-Family Plants.</title>
        <authorList>
            <person name="Yamashiro T."/>
            <person name="Shiraishi A."/>
            <person name="Nakayama K."/>
            <person name="Satake H."/>
        </authorList>
    </citation>
    <scope>NUCLEOTIDE SEQUENCE</scope>
</reference>
<evidence type="ECO:0000256" key="4">
    <source>
        <dbReference type="ARBA" id="ARBA00035393"/>
    </source>
</evidence>
<dbReference type="PANTHER" id="PTHR21314">
    <property type="entry name" value="QUEUOSINE 5'-PHOSPHATE N-GLYCOSYLASE_HYDROLASE-RELATED"/>
    <property type="match status" value="1"/>
</dbReference>
<proteinExistence type="inferred from homology"/>
<accession>A0ABQ5D0H5</accession>
<evidence type="ECO:0000256" key="5">
    <source>
        <dbReference type="ARBA" id="ARBA00048204"/>
    </source>
</evidence>
<gene>
    <name evidence="7" type="ORF">Tco_0922115</name>
</gene>
<dbReference type="InterPro" id="IPR019438">
    <property type="entry name" value="Q_salvage"/>
</dbReference>
<name>A0ABQ5D0H5_9ASTR</name>